<gene>
    <name evidence="1" type="ORF">ACFL27_21535</name>
</gene>
<sequence>MRFRNLMVIDDAEMIRDTLKRYILSELNDTSVWTESSTQQAFEKVYDQKFEAIIMTREILQSTPPELLNNLSSSPLNQDTPCIIMSKHDPDKNIPLLDASQIRYFTVSSFLELRAVINQISDPRAWREAERISIPDTKAILKLNNQELEVSIINFSLSGILGELTYAEFCSGIMRSRYITLILPPPYDNITIPDLWCKLLTIECLEWKNDELPSKIRVIWNIVSVKQKQKDLFQQVFEKVQLDMTASENNVINDV</sequence>
<evidence type="ECO:0008006" key="3">
    <source>
        <dbReference type="Google" id="ProtNLM"/>
    </source>
</evidence>
<dbReference type="Gene3D" id="3.40.50.2300">
    <property type="match status" value="1"/>
</dbReference>
<name>A0ABV6Z2W1_UNCC1</name>
<dbReference type="Proteomes" id="UP001594351">
    <property type="component" value="Unassembled WGS sequence"/>
</dbReference>
<dbReference type="InterPro" id="IPR011006">
    <property type="entry name" value="CheY-like_superfamily"/>
</dbReference>
<reference evidence="1 2" key="1">
    <citation type="submission" date="2024-09" db="EMBL/GenBank/DDBJ databases">
        <title>Laminarin stimulates single cell rates of sulfate reduction while oxygen inhibits transcriptomic activity in coastal marine sediment.</title>
        <authorList>
            <person name="Lindsay M."/>
            <person name="Orcutt B."/>
            <person name="Emerson D."/>
            <person name="Stepanauskas R."/>
            <person name="D'Angelo T."/>
        </authorList>
    </citation>
    <scope>NUCLEOTIDE SEQUENCE [LARGE SCALE GENOMIC DNA]</scope>
    <source>
        <strain evidence="1">SAG AM-311-K15</strain>
    </source>
</reference>
<organism evidence="1 2">
    <name type="scientific">candidate division CSSED10-310 bacterium</name>
    <dbReference type="NCBI Taxonomy" id="2855610"/>
    <lineage>
        <taxon>Bacteria</taxon>
        <taxon>Bacteria division CSSED10-310</taxon>
    </lineage>
</organism>
<accession>A0ABV6Z2W1</accession>
<proteinExistence type="predicted"/>
<dbReference type="EMBL" id="JBHPBY010000367">
    <property type="protein sequence ID" value="MFC1852788.1"/>
    <property type="molecule type" value="Genomic_DNA"/>
</dbReference>
<evidence type="ECO:0000313" key="2">
    <source>
        <dbReference type="Proteomes" id="UP001594351"/>
    </source>
</evidence>
<protein>
    <recommendedName>
        <fullName evidence="3">Response regulatory domain-containing protein</fullName>
    </recommendedName>
</protein>
<evidence type="ECO:0000313" key="1">
    <source>
        <dbReference type="EMBL" id="MFC1852788.1"/>
    </source>
</evidence>
<dbReference type="SUPFAM" id="SSF52172">
    <property type="entry name" value="CheY-like"/>
    <property type="match status" value="1"/>
</dbReference>
<keyword evidence="2" id="KW-1185">Reference proteome</keyword>
<comment type="caution">
    <text evidence="1">The sequence shown here is derived from an EMBL/GenBank/DDBJ whole genome shotgun (WGS) entry which is preliminary data.</text>
</comment>